<evidence type="ECO:0000256" key="6">
    <source>
        <dbReference type="ARBA" id="ARBA00023136"/>
    </source>
</evidence>
<reference evidence="14 15" key="1">
    <citation type="submission" date="2021-05" db="EMBL/GenBank/DDBJ databases">
        <title>The draft genome of Geobacter luticola JCM 17780.</title>
        <authorList>
            <person name="Xu Z."/>
            <person name="Masuda Y."/>
            <person name="Itoh H."/>
            <person name="Senoo K."/>
        </authorList>
    </citation>
    <scope>NUCLEOTIDE SEQUENCE [LARGE SCALE GENOMIC DNA]</scope>
    <source>
        <strain evidence="14 15">JCM 17780</strain>
    </source>
</reference>
<protein>
    <recommendedName>
        <fullName evidence="9">Periplasmic chaperone PpiD</fullName>
    </recommendedName>
    <alternativeName>
        <fullName evidence="10">Periplasmic folding chaperone</fullName>
    </alternativeName>
</protein>
<dbReference type="SUPFAM" id="SSF109998">
    <property type="entry name" value="Triger factor/SurA peptide-binding domain-like"/>
    <property type="match status" value="1"/>
</dbReference>
<feature type="transmembrane region" description="Helical" evidence="12">
    <location>
        <begin position="12"/>
        <end position="33"/>
    </location>
</feature>
<evidence type="ECO:0000313" key="14">
    <source>
        <dbReference type="EMBL" id="MBT0654007.1"/>
    </source>
</evidence>
<keyword evidence="4 12" id="KW-0812">Transmembrane</keyword>
<keyword evidence="15" id="KW-1185">Reference proteome</keyword>
<evidence type="ECO:0000256" key="11">
    <source>
        <dbReference type="PROSITE-ProRule" id="PRU00278"/>
    </source>
</evidence>
<evidence type="ECO:0000256" key="5">
    <source>
        <dbReference type="ARBA" id="ARBA00022989"/>
    </source>
</evidence>
<name>A0ABS5SF81_9BACT</name>
<keyword evidence="11" id="KW-0697">Rotamase</keyword>
<evidence type="ECO:0000256" key="1">
    <source>
        <dbReference type="ARBA" id="ARBA00004382"/>
    </source>
</evidence>
<keyword evidence="2" id="KW-1003">Cell membrane</keyword>
<evidence type="ECO:0000259" key="13">
    <source>
        <dbReference type="PROSITE" id="PS50198"/>
    </source>
</evidence>
<dbReference type="EMBL" id="JAHCVK010000006">
    <property type="protein sequence ID" value="MBT0654007.1"/>
    <property type="molecule type" value="Genomic_DNA"/>
</dbReference>
<evidence type="ECO:0000256" key="10">
    <source>
        <dbReference type="ARBA" id="ARBA00042775"/>
    </source>
</evidence>
<evidence type="ECO:0000256" key="3">
    <source>
        <dbReference type="ARBA" id="ARBA00022519"/>
    </source>
</evidence>
<evidence type="ECO:0000256" key="4">
    <source>
        <dbReference type="ARBA" id="ARBA00022692"/>
    </source>
</evidence>
<comment type="caution">
    <text evidence="14">The sequence shown here is derived from an EMBL/GenBank/DDBJ whole genome shotgun (WGS) entry which is preliminary data.</text>
</comment>
<dbReference type="InterPro" id="IPR027304">
    <property type="entry name" value="Trigger_fact/SurA_dom_sf"/>
</dbReference>
<dbReference type="Gene3D" id="3.10.50.40">
    <property type="match status" value="2"/>
</dbReference>
<comment type="similarity">
    <text evidence="8">Belongs to the PpiD chaperone family.</text>
</comment>
<keyword evidence="7" id="KW-0143">Chaperone</keyword>
<evidence type="ECO:0000256" key="9">
    <source>
        <dbReference type="ARBA" id="ARBA00040743"/>
    </source>
</evidence>
<sequence>MLGIMRKYKQSIVIKIVFGIIVLSFVGTIFLVWGRGDSTPGGKLGYAAKVDGTRISLEDFQKSYYRIKNVYEQVYGRSLTPEMEKQMGVKKMALDNLVDALLVRKEAGRMGIKVSKEEVASAIAAMPEFQKNGTFDFQQYQQLLKASRITPNDFEASQKEDLLVKKARQKIRDNAQVSDDEALKAFKKQRDKVDLQFVSYAPADVRNEIKLSEQELTAYLQSHQQEFKAPEQISISYALLDPAKVTSKVAVTDEEIQTYYQKNIDRYQGKGGILPFAEVKERVKTDALKAKGAKQAYEMAADAANKHLKGADLAAAAASLGVKVAETPLFTAAAPAAVLASETELLKRAFTLKEGELGGPVETAKGVYIFKIKERKPAAVPPLAQIRERVESRAVTDKAKELAKKKAEEALAALAKDGSALKVGETGSFGYAATGDVPKIGKSPEIMEAAFALDKGQPAAKTPFQVGDRWYAVKLKNRQEADTAEFQKSKEQLKQTLLPKKQQEALDNWLKELKTKAKIEINQPLIAD</sequence>
<accession>A0ABS5SF81</accession>
<keyword evidence="5 12" id="KW-1133">Transmembrane helix</keyword>
<feature type="domain" description="PpiC" evidence="13">
    <location>
        <begin position="360"/>
        <end position="477"/>
    </location>
</feature>
<organism evidence="14 15">
    <name type="scientific">Geomobilimonas luticola</name>
    <dbReference type="NCBI Taxonomy" id="1114878"/>
    <lineage>
        <taxon>Bacteria</taxon>
        <taxon>Pseudomonadati</taxon>
        <taxon>Thermodesulfobacteriota</taxon>
        <taxon>Desulfuromonadia</taxon>
        <taxon>Geobacterales</taxon>
        <taxon>Geobacteraceae</taxon>
        <taxon>Geomobilimonas</taxon>
    </lineage>
</organism>
<keyword evidence="6 12" id="KW-0472">Membrane</keyword>
<dbReference type="PANTHER" id="PTHR47529:SF1">
    <property type="entry name" value="PERIPLASMIC CHAPERONE PPID"/>
    <property type="match status" value="1"/>
</dbReference>
<dbReference type="InterPro" id="IPR046357">
    <property type="entry name" value="PPIase_dom_sf"/>
</dbReference>
<proteinExistence type="inferred from homology"/>
<comment type="subcellular location">
    <subcellularLocation>
        <location evidence="1">Cell inner membrane</location>
        <topology evidence="1">Single-pass type II membrane protein</topology>
        <orientation evidence="1">Periplasmic side</orientation>
    </subcellularLocation>
</comment>
<evidence type="ECO:0000256" key="7">
    <source>
        <dbReference type="ARBA" id="ARBA00023186"/>
    </source>
</evidence>
<dbReference type="Proteomes" id="UP000756860">
    <property type="component" value="Unassembled WGS sequence"/>
</dbReference>
<dbReference type="PANTHER" id="PTHR47529">
    <property type="entry name" value="PEPTIDYL-PROLYL CIS-TRANS ISOMERASE D"/>
    <property type="match status" value="1"/>
</dbReference>
<dbReference type="Pfam" id="PF13145">
    <property type="entry name" value="Rotamase_2"/>
    <property type="match status" value="2"/>
</dbReference>
<dbReference type="InterPro" id="IPR000297">
    <property type="entry name" value="PPIase_PpiC"/>
</dbReference>
<dbReference type="InterPro" id="IPR052029">
    <property type="entry name" value="PpiD_chaperone"/>
</dbReference>
<gene>
    <name evidence="14" type="ORF">KI810_13135</name>
</gene>
<evidence type="ECO:0000313" key="15">
    <source>
        <dbReference type="Proteomes" id="UP000756860"/>
    </source>
</evidence>
<evidence type="ECO:0000256" key="2">
    <source>
        <dbReference type="ARBA" id="ARBA00022475"/>
    </source>
</evidence>
<evidence type="ECO:0000256" key="12">
    <source>
        <dbReference type="SAM" id="Phobius"/>
    </source>
</evidence>
<evidence type="ECO:0000256" key="8">
    <source>
        <dbReference type="ARBA" id="ARBA00038408"/>
    </source>
</evidence>
<dbReference type="RefSeq" id="WP_214176009.1">
    <property type="nucleotide sequence ID" value="NZ_JAHCVK010000006.1"/>
</dbReference>
<dbReference type="Pfam" id="PF13624">
    <property type="entry name" value="SurA_N_3"/>
    <property type="match status" value="1"/>
</dbReference>
<keyword evidence="3" id="KW-0997">Cell inner membrane</keyword>
<keyword evidence="11" id="KW-0413">Isomerase</keyword>
<dbReference type="PROSITE" id="PS50198">
    <property type="entry name" value="PPIC_PPIASE_2"/>
    <property type="match status" value="1"/>
</dbReference>
<dbReference type="Gene3D" id="1.10.4030.10">
    <property type="entry name" value="Porin chaperone SurA, peptide-binding domain"/>
    <property type="match status" value="1"/>
</dbReference>